<dbReference type="GO" id="GO:0016491">
    <property type="term" value="F:oxidoreductase activity"/>
    <property type="evidence" value="ECO:0007669"/>
    <property type="project" value="InterPro"/>
</dbReference>
<reference evidence="3 4" key="1">
    <citation type="submission" date="2013-03" db="EMBL/GenBank/DDBJ databases">
        <title>The Genome Sequence of Cladophialophora psammophila CBS 110553.</title>
        <authorList>
            <consortium name="The Broad Institute Genomics Platform"/>
            <person name="Cuomo C."/>
            <person name="de Hoog S."/>
            <person name="Gorbushina A."/>
            <person name="Walker B."/>
            <person name="Young S.K."/>
            <person name="Zeng Q."/>
            <person name="Gargeya S."/>
            <person name="Fitzgerald M."/>
            <person name="Haas B."/>
            <person name="Abouelleil A."/>
            <person name="Allen A.W."/>
            <person name="Alvarado L."/>
            <person name="Arachchi H.M."/>
            <person name="Berlin A.M."/>
            <person name="Chapman S.B."/>
            <person name="Gainer-Dewar J."/>
            <person name="Goldberg J."/>
            <person name="Griggs A."/>
            <person name="Gujja S."/>
            <person name="Hansen M."/>
            <person name="Howarth C."/>
            <person name="Imamovic A."/>
            <person name="Ireland A."/>
            <person name="Larimer J."/>
            <person name="McCowan C."/>
            <person name="Murphy C."/>
            <person name="Pearson M."/>
            <person name="Poon T.W."/>
            <person name="Priest M."/>
            <person name="Roberts A."/>
            <person name="Saif S."/>
            <person name="Shea T."/>
            <person name="Sisk P."/>
            <person name="Sykes S."/>
            <person name="Wortman J."/>
            <person name="Nusbaum C."/>
            <person name="Birren B."/>
        </authorList>
    </citation>
    <scope>NUCLEOTIDE SEQUENCE [LARGE SCALE GENOMIC DNA]</scope>
    <source>
        <strain evidence="3 4">CBS 110553</strain>
    </source>
</reference>
<organism evidence="3 4">
    <name type="scientific">Cladophialophora psammophila CBS 110553</name>
    <dbReference type="NCBI Taxonomy" id="1182543"/>
    <lineage>
        <taxon>Eukaryota</taxon>
        <taxon>Fungi</taxon>
        <taxon>Dikarya</taxon>
        <taxon>Ascomycota</taxon>
        <taxon>Pezizomycotina</taxon>
        <taxon>Eurotiomycetes</taxon>
        <taxon>Chaetothyriomycetidae</taxon>
        <taxon>Chaetothyriales</taxon>
        <taxon>Herpotrichiellaceae</taxon>
        <taxon>Cladophialophora</taxon>
    </lineage>
</organism>
<dbReference type="RefSeq" id="XP_007744422.1">
    <property type="nucleotide sequence ID" value="XM_007746232.1"/>
</dbReference>
<name>W9WV36_9EURO</name>
<keyword evidence="4" id="KW-1185">Reference proteome</keyword>
<gene>
    <name evidence="3" type="ORF">A1O5_05633</name>
</gene>
<sequence length="135" mass="14905">MSTTTKKAVSSESTNAKILILFHFLLERPEGLANEAPGVLGPGLRTIYNDLGFDGLVEIQVPLLSMWAAALQDPFYQEYILPDEEKFIDRKVFVFGQGFDVLGVEDGHAMTGGEDTSTGPSLQDRQIKLSSQWLK</sequence>
<comment type="similarity">
    <text evidence="1">Belongs to the tpcK family.</text>
</comment>
<evidence type="ECO:0000313" key="3">
    <source>
        <dbReference type="EMBL" id="EXJ71823.1"/>
    </source>
</evidence>
<dbReference type="HOGENOM" id="CLU_1885553_0_0_1"/>
<dbReference type="AlphaFoldDB" id="W9WV36"/>
<protein>
    <recommendedName>
        <fullName evidence="2">EthD domain-containing protein</fullName>
    </recommendedName>
</protein>
<dbReference type="Proteomes" id="UP000019471">
    <property type="component" value="Unassembled WGS sequence"/>
</dbReference>
<dbReference type="InterPro" id="IPR009799">
    <property type="entry name" value="EthD_dom"/>
</dbReference>
<feature type="domain" description="EthD" evidence="2">
    <location>
        <begin position="44"/>
        <end position="90"/>
    </location>
</feature>
<evidence type="ECO:0000313" key="4">
    <source>
        <dbReference type="Proteomes" id="UP000019471"/>
    </source>
</evidence>
<proteinExistence type="inferred from homology"/>
<dbReference type="EMBL" id="AMGX01000007">
    <property type="protein sequence ID" value="EXJ71823.1"/>
    <property type="molecule type" value="Genomic_DNA"/>
</dbReference>
<evidence type="ECO:0000259" key="2">
    <source>
        <dbReference type="Pfam" id="PF07110"/>
    </source>
</evidence>
<comment type="caution">
    <text evidence="3">The sequence shown here is derived from an EMBL/GenBank/DDBJ whole genome shotgun (WGS) entry which is preliminary data.</text>
</comment>
<dbReference type="GeneID" id="19190349"/>
<evidence type="ECO:0000256" key="1">
    <source>
        <dbReference type="ARBA" id="ARBA00005986"/>
    </source>
</evidence>
<dbReference type="Pfam" id="PF07110">
    <property type="entry name" value="EthD"/>
    <property type="match status" value="1"/>
</dbReference>
<dbReference type="OrthoDB" id="3183782at2759"/>
<accession>W9WV36</accession>